<dbReference type="RefSeq" id="WP_181429939.1">
    <property type="nucleotide sequence ID" value="NZ_PRLG01000029.1"/>
</dbReference>
<dbReference type="EMBL" id="PRLG01000029">
    <property type="protein sequence ID" value="PYY25904.1"/>
    <property type="molecule type" value="Genomic_DNA"/>
</dbReference>
<reference evidence="2 3" key="1">
    <citation type="submission" date="2018-01" db="EMBL/GenBank/DDBJ databases">
        <title>Genome sequence of the PGP bacterium Paenibacillus illinoisensis E3.</title>
        <authorList>
            <person name="Rolli E."/>
            <person name="Marasco R."/>
            <person name="Bessem C."/>
            <person name="Michoud G."/>
            <person name="Gaiarsa S."/>
            <person name="Borin S."/>
            <person name="Daffonchio D."/>
        </authorList>
    </citation>
    <scope>NUCLEOTIDE SEQUENCE [LARGE SCALE GENOMIC DNA]</scope>
    <source>
        <strain evidence="2 3">E3</strain>
    </source>
</reference>
<name>A0A2W0C2E3_9BACL</name>
<comment type="caution">
    <text evidence="2">The sequence shown here is derived from an EMBL/GenBank/DDBJ whole genome shotgun (WGS) entry which is preliminary data.</text>
</comment>
<feature type="domain" description="Cell wall hydrolase SleB" evidence="1">
    <location>
        <begin position="68"/>
        <end position="166"/>
    </location>
</feature>
<dbReference type="AlphaFoldDB" id="A0A2W0C2E3"/>
<dbReference type="Gene3D" id="6.20.240.60">
    <property type="match status" value="1"/>
</dbReference>
<dbReference type="Proteomes" id="UP000247459">
    <property type="component" value="Unassembled WGS sequence"/>
</dbReference>
<protein>
    <submittedName>
        <fullName evidence="2">Spore cortex-lytic protein</fullName>
    </submittedName>
</protein>
<sequence>MTSLKERLLLLGYKKKSLHANLIAFQNDFKISAEIKLHDLTIPRLKELTSGNTPLNLLARTIYSENRGEPYRGMVAVGAVVLNRLKSHQFPNPLVKVITEPLAFTVVSNGQFWLKPNRRAYRTAREAMKGNDPTAGSLYFFNPDKSTSTWVKRLQLKLRIGRHEFA</sequence>
<gene>
    <name evidence="2" type="ORF">PIL02S_05273</name>
</gene>
<evidence type="ECO:0000259" key="1">
    <source>
        <dbReference type="Pfam" id="PF07486"/>
    </source>
</evidence>
<evidence type="ECO:0000313" key="3">
    <source>
        <dbReference type="Proteomes" id="UP000247459"/>
    </source>
</evidence>
<dbReference type="Pfam" id="PF07486">
    <property type="entry name" value="Hydrolase_2"/>
    <property type="match status" value="1"/>
</dbReference>
<dbReference type="InterPro" id="IPR011105">
    <property type="entry name" value="Cell_wall_hydrolase_SleB"/>
</dbReference>
<dbReference type="Gene3D" id="1.10.10.2520">
    <property type="entry name" value="Cell wall hydrolase SleB, domain 1"/>
    <property type="match status" value="1"/>
</dbReference>
<organism evidence="2 3">
    <name type="scientific">Paenibacillus illinoisensis</name>
    <dbReference type="NCBI Taxonomy" id="59845"/>
    <lineage>
        <taxon>Bacteria</taxon>
        <taxon>Bacillati</taxon>
        <taxon>Bacillota</taxon>
        <taxon>Bacilli</taxon>
        <taxon>Bacillales</taxon>
        <taxon>Paenibacillaceae</taxon>
        <taxon>Paenibacillus</taxon>
    </lineage>
</organism>
<proteinExistence type="predicted"/>
<accession>A0A2W0C2E3</accession>
<evidence type="ECO:0000313" key="2">
    <source>
        <dbReference type="EMBL" id="PYY25904.1"/>
    </source>
</evidence>
<dbReference type="GO" id="GO:0016787">
    <property type="term" value="F:hydrolase activity"/>
    <property type="evidence" value="ECO:0007669"/>
    <property type="project" value="InterPro"/>
</dbReference>
<dbReference type="InterPro" id="IPR042047">
    <property type="entry name" value="SleB_dom1"/>
</dbReference>